<dbReference type="AlphaFoldDB" id="A0A1I4R717"/>
<dbReference type="RefSeq" id="WP_093393146.1">
    <property type="nucleotide sequence ID" value="NZ_FOUU01000001.1"/>
</dbReference>
<sequence>MPSLLGIVCSPRTPSNGELFIKAVHKELGNDWQLYIIRLVEWNIGPCRACYRCLFDGCPQKDDMSQLIRHIASADAVMITAPTYFLGASATLKKFVDRGLMFYAHLDELWGKPMLAVVTAGIRHMDGYALLMAESAVKIMGGNLLGSFVIYGAFPGEGVIGEENRAKITEAAKAIATGNPLAQSNGPECPLCGGRSFRFLDKSTIQCLLCSNTGSFRLSDGEMLPEINPSKHQLFLSLEAAKEHAEWLRGMKKRFLEVRDSLKPVVRALAGRGTTITPPSKSRS</sequence>
<proteinExistence type="predicted"/>
<dbReference type="SUPFAM" id="SSF52218">
    <property type="entry name" value="Flavoproteins"/>
    <property type="match status" value="1"/>
</dbReference>
<dbReference type="GO" id="GO:0016491">
    <property type="term" value="F:oxidoreductase activity"/>
    <property type="evidence" value="ECO:0007669"/>
    <property type="project" value="InterPro"/>
</dbReference>
<dbReference type="InterPro" id="IPR051796">
    <property type="entry name" value="ISF_SsuE-like"/>
</dbReference>
<dbReference type="EMBL" id="FOUU01000001">
    <property type="protein sequence ID" value="SFM48057.1"/>
    <property type="molecule type" value="Genomic_DNA"/>
</dbReference>
<feature type="domain" description="NADPH-dependent FMN reductase-like" evidence="3">
    <location>
        <begin position="3"/>
        <end position="129"/>
    </location>
</feature>
<dbReference type="OrthoDB" id="9805976at2"/>
<keyword evidence="1" id="KW-0285">Flavoprotein</keyword>
<dbReference type="Gene3D" id="3.40.50.360">
    <property type="match status" value="1"/>
</dbReference>
<evidence type="ECO:0000256" key="1">
    <source>
        <dbReference type="ARBA" id="ARBA00022630"/>
    </source>
</evidence>
<dbReference type="STRING" id="39841.SAMN05660836_00440"/>
<reference evidence="4 5" key="1">
    <citation type="submission" date="2016-10" db="EMBL/GenBank/DDBJ databases">
        <authorList>
            <person name="de Groot N.N."/>
        </authorList>
    </citation>
    <scope>NUCLEOTIDE SEQUENCE [LARGE SCALE GENOMIC DNA]</scope>
    <source>
        <strain evidence="4 5">DSM 9990</strain>
    </source>
</reference>
<accession>A0A1I4R717</accession>
<organism evidence="4 5">
    <name type="scientific">Thermodesulforhabdus norvegica</name>
    <dbReference type="NCBI Taxonomy" id="39841"/>
    <lineage>
        <taxon>Bacteria</taxon>
        <taxon>Pseudomonadati</taxon>
        <taxon>Thermodesulfobacteriota</taxon>
        <taxon>Syntrophobacteria</taxon>
        <taxon>Syntrophobacterales</taxon>
        <taxon>Thermodesulforhabdaceae</taxon>
        <taxon>Thermodesulforhabdus</taxon>
    </lineage>
</organism>
<evidence type="ECO:0000259" key="3">
    <source>
        <dbReference type="Pfam" id="PF03358"/>
    </source>
</evidence>
<protein>
    <submittedName>
        <fullName evidence="4">Multimeric flavodoxin WrbA</fullName>
    </submittedName>
</protein>
<dbReference type="InterPro" id="IPR029039">
    <property type="entry name" value="Flavoprotein-like_sf"/>
</dbReference>
<evidence type="ECO:0000256" key="2">
    <source>
        <dbReference type="ARBA" id="ARBA00022643"/>
    </source>
</evidence>
<keyword evidence="5" id="KW-1185">Reference proteome</keyword>
<dbReference type="PANTHER" id="PTHR43278:SF4">
    <property type="entry name" value="NAD(P)H-DEPENDENT FMN-CONTAINING OXIDOREDUCTASE YWQN-RELATED"/>
    <property type="match status" value="1"/>
</dbReference>
<dbReference type="Pfam" id="PF03358">
    <property type="entry name" value="FMN_red"/>
    <property type="match status" value="1"/>
</dbReference>
<gene>
    <name evidence="4" type="ORF">SAMN05660836_00440</name>
</gene>
<name>A0A1I4R717_9BACT</name>
<evidence type="ECO:0000313" key="5">
    <source>
        <dbReference type="Proteomes" id="UP000199611"/>
    </source>
</evidence>
<evidence type="ECO:0000313" key="4">
    <source>
        <dbReference type="EMBL" id="SFM48057.1"/>
    </source>
</evidence>
<dbReference type="InterPro" id="IPR005025">
    <property type="entry name" value="FMN_Rdtase-like_dom"/>
</dbReference>
<dbReference type="PANTHER" id="PTHR43278">
    <property type="entry name" value="NAD(P)H-DEPENDENT FMN-CONTAINING OXIDOREDUCTASE YWQN-RELATED"/>
    <property type="match status" value="1"/>
</dbReference>
<keyword evidence="2" id="KW-0288">FMN</keyword>
<dbReference type="Proteomes" id="UP000199611">
    <property type="component" value="Unassembled WGS sequence"/>
</dbReference>